<gene>
    <name evidence="3" type="ORF">SAMN06296429_10286</name>
</gene>
<dbReference type="SUPFAM" id="SSF82784">
    <property type="entry name" value="OsmC-like"/>
    <property type="match status" value="1"/>
</dbReference>
<dbReference type="GO" id="GO:0097351">
    <property type="term" value="F:toxin sequestering activity"/>
    <property type="evidence" value="ECO:0007669"/>
    <property type="project" value="TreeGrafter"/>
</dbReference>
<proteinExistence type="inferred from homology"/>
<comment type="function">
    <text evidence="2">Antitoxin component of a type II toxin-antitoxin (TA) system.</text>
</comment>
<reference evidence="3 4" key="1">
    <citation type="submission" date="2017-04" db="EMBL/GenBank/DDBJ databases">
        <authorList>
            <person name="Afonso C.L."/>
            <person name="Miller P.J."/>
            <person name="Scott M.A."/>
            <person name="Spackman E."/>
            <person name="Goraichik I."/>
            <person name="Dimitrov K.M."/>
            <person name="Suarez D.L."/>
            <person name="Swayne D.E."/>
        </authorList>
    </citation>
    <scope>NUCLEOTIDE SEQUENCE [LARGE SCALE GENOMIC DNA]</scope>
    <source>
        <strain evidence="3 4">CGMCC 1.12511</strain>
    </source>
</reference>
<comment type="similarity">
    <text evidence="1 2">Belongs to the phD/YefM antitoxin family.</text>
</comment>
<dbReference type="InterPro" id="IPR006442">
    <property type="entry name" value="Antitoxin_Phd/YefM"/>
</dbReference>
<dbReference type="InterPro" id="IPR036165">
    <property type="entry name" value="YefM-like_sf"/>
</dbReference>
<dbReference type="SUPFAM" id="SSF143120">
    <property type="entry name" value="YefM-like"/>
    <property type="match status" value="1"/>
</dbReference>
<dbReference type="Proteomes" id="UP000192634">
    <property type="component" value="Unassembled WGS sequence"/>
</dbReference>
<dbReference type="Gene3D" id="3.30.300.20">
    <property type="match status" value="1"/>
</dbReference>
<evidence type="ECO:0000313" key="4">
    <source>
        <dbReference type="Proteomes" id="UP000192634"/>
    </source>
</evidence>
<evidence type="ECO:0000313" key="3">
    <source>
        <dbReference type="EMBL" id="SMC36259.1"/>
    </source>
</evidence>
<protein>
    <recommendedName>
        <fullName evidence="2">Antitoxin</fullName>
    </recommendedName>
</protein>
<sequence>MSAPAAASTVLTSSVRGRLVTGTEVAITARQHEFTIDEPQSLGGADKGANPIEHLLAARASCTVISYQVWADSRRPRERGRLPPPDAGCYACYMATISHRELRNDSAEVLRRVAAGESLTVTNRGEPVARMVPLGGSAFEEAVASGQVQPARAARDFSSIHRVEGVDTAEVLEDLRGDR</sequence>
<dbReference type="Gene3D" id="3.40.1620.10">
    <property type="entry name" value="YefM-like domain"/>
    <property type="match status" value="1"/>
</dbReference>
<dbReference type="InterPro" id="IPR036102">
    <property type="entry name" value="OsmC/Ohrsf"/>
</dbReference>
<organism evidence="3 4">
    <name type="scientific">Janibacter indicus</name>
    <dbReference type="NCBI Taxonomy" id="857417"/>
    <lineage>
        <taxon>Bacteria</taxon>
        <taxon>Bacillati</taxon>
        <taxon>Actinomycetota</taxon>
        <taxon>Actinomycetes</taxon>
        <taxon>Micrococcales</taxon>
        <taxon>Intrasporangiaceae</taxon>
        <taxon>Janibacter</taxon>
    </lineage>
</organism>
<evidence type="ECO:0000256" key="2">
    <source>
        <dbReference type="RuleBase" id="RU362080"/>
    </source>
</evidence>
<dbReference type="InterPro" id="IPR051416">
    <property type="entry name" value="phD-YefM_TA_antitoxins"/>
</dbReference>
<accession>A0A1W1YJB0</accession>
<dbReference type="AlphaFoldDB" id="A0A1W1YJB0"/>
<dbReference type="EMBL" id="FWXN01000002">
    <property type="protein sequence ID" value="SMC36259.1"/>
    <property type="molecule type" value="Genomic_DNA"/>
</dbReference>
<dbReference type="RefSeq" id="WP_327078567.1">
    <property type="nucleotide sequence ID" value="NZ_FWXN01000002.1"/>
</dbReference>
<dbReference type="Pfam" id="PF02604">
    <property type="entry name" value="PhdYeFM_antitox"/>
    <property type="match status" value="1"/>
</dbReference>
<evidence type="ECO:0000256" key="1">
    <source>
        <dbReference type="ARBA" id="ARBA00009981"/>
    </source>
</evidence>
<dbReference type="PANTHER" id="PTHR35377">
    <property type="entry name" value="ANTITOXIN VAPB49-RELATED-RELATED"/>
    <property type="match status" value="1"/>
</dbReference>
<dbReference type="NCBIfam" id="TIGR01552">
    <property type="entry name" value="phd_fam"/>
    <property type="match status" value="1"/>
</dbReference>
<dbReference type="InterPro" id="IPR015946">
    <property type="entry name" value="KH_dom-like_a/b"/>
</dbReference>
<dbReference type="PANTHER" id="PTHR35377:SF5">
    <property type="entry name" value="ANTITOXIN VAPB46"/>
    <property type="match status" value="1"/>
</dbReference>
<name>A0A1W1YJB0_9MICO</name>